<dbReference type="PANTHER" id="PTHR36697">
    <property type="entry name" value="S-ADENOSYLMETHIONINE SYNTHASE"/>
    <property type="match status" value="1"/>
</dbReference>
<evidence type="ECO:0000313" key="15">
    <source>
        <dbReference type="EMBL" id="QNO48769.1"/>
    </source>
</evidence>
<dbReference type="PANTHER" id="PTHR36697:SF1">
    <property type="entry name" value="S-ADENOSYLMETHIONINE SYNTHASE"/>
    <property type="match status" value="1"/>
</dbReference>
<keyword evidence="8 14" id="KW-0808">Transferase</keyword>
<dbReference type="GO" id="GO:0005524">
    <property type="term" value="F:ATP binding"/>
    <property type="evidence" value="ECO:0007669"/>
    <property type="project" value="UniProtKB-UniRule"/>
</dbReference>
<dbReference type="Pfam" id="PF01941">
    <property type="entry name" value="AdoMet_Synthase"/>
    <property type="match status" value="1"/>
</dbReference>
<evidence type="ECO:0000256" key="1">
    <source>
        <dbReference type="ARBA" id="ARBA00001946"/>
    </source>
</evidence>
<dbReference type="NCBIfam" id="NF003364">
    <property type="entry name" value="PRK04439.1-3"/>
    <property type="match status" value="1"/>
</dbReference>
<gene>
    <name evidence="14 15" type="primary">mat</name>
    <name evidence="15" type="ORF">BEOMFINI_00008</name>
</gene>
<comment type="similarity">
    <text evidence="4 14">Belongs to the AdoMet synthase 2 family.</text>
</comment>
<evidence type="ECO:0000256" key="13">
    <source>
        <dbReference type="ARBA" id="ARBA00048344"/>
    </source>
</evidence>
<comment type="pathway">
    <text evidence="3 14">Amino-acid biosynthesis; S-adenosyl-L-methionine biosynthesis; S-adenosyl-L-methionine from L-methionine: step 1/1.</text>
</comment>
<evidence type="ECO:0000256" key="9">
    <source>
        <dbReference type="ARBA" id="ARBA00022741"/>
    </source>
</evidence>
<dbReference type="EMBL" id="MT631361">
    <property type="protein sequence ID" value="QNO48769.1"/>
    <property type="molecule type" value="Genomic_DNA"/>
</dbReference>
<dbReference type="GO" id="GO:0006556">
    <property type="term" value="P:S-adenosylmethionine biosynthetic process"/>
    <property type="evidence" value="ECO:0007669"/>
    <property type="project" value="UniProtKB-UniRule"/>
</dbReference>
<comment type="cofactor">
    <cofactor evidence="1 14">
        <name>Mg(2+)</name>
        <dbReference type="ChEBI" id="CHEBI:18420"/>
    </cofactor>
</comment>
<dbReference type="AlphaFoldDB" id="A0A7G9YL85"/>
<dbReference type="InterPro" id="IPR027790">
    <property type="entry name" value="AdoMet_synthase_2_family"/>
</dbReference>
<evidence type="ECO:0000256" key="5">
    <source>
        <dbReference type="ARBA" id="ARBA00012828"/>
    </source>
</evidence>
<dbReference type="Gene3D" id="3.30.300.280">
    <property type="entry name" value="S-adenosylmethionine synthetase, C-terminal domain"/>
    <property type="match status" value="2"/>
</dbReference>
<evidence type="ECO:0000256" key="6">
    <source>
        <dbReference type="ARBA" id="ARBA00020319"/>
    </source>
</evidence>
<organism evidence="15">
    <name type="scientific">Candidatus Methanogaster sp. ANME-2c ERB4</name>
    <dbReference type="NCBI Taxonomy" id="2759911"/>
    <lineage>
        <taxon>Archaea</taxon>
        <taxon>Methanobacteriati</taxon>
        <taxon>Methanobacteriota</taxon>
        <taxon>Stenosarchaea group</taxon>
        <taxon>Methanomicrobia</taxon>
        <taxon>Methanosarcinales</taxon>
        <taxon>ANME-2 cluster</taxon>
        <taxon>Candidatus Methanogasteraceae</taxon>
        <taxon>Candidatus Methanogaster</taxon>
    </lineage>
</organism>
<evidence type="ECO:0000256" key="14">
    <source>
        <dbReference type="HAMAP-Rule" id="MF_00136"/>
    </source>
</evidence>
<reference evidence="15" key="1">
    <citation type="submission" date="2020-06" db="EMBL/GenBank/DDBJ databases">
        <title>Unique genomic features of the anaerobic methanotrophic archaea.</title>
        <authorList>
            <person name="Chadwick G.L."/>
            <person name="Skennerton C.T."/>
            <person name="Laso-Perez R."/>
            <person name="Leu A.O."/>
            <person name="Speth D.R."/>
            <person name="Yu H."/>
            <person name="Morgan-Lang C."/>
            <person name="Hatzenpichler R."/>
            <person name="Goudeau D."/>
            <person name="Malmstrom R."/>
            <person name="Brazelton W.J."/>
            <person name="Woyke T."/>
            <person name="Hallam S.J."/>
            <person name="Tyson G.W."/>
            <person name="Wegener G."/>
            <person name="Boetius A."/>
            <person name="Orphan V."/>
        </authorList>
    </citation>
    <scope>NUCLEOTIDE SEQUENCE</scope>
</reference>
<dbReference type="NCBIfam" id="NF003366">
    <property type="entry name" value="PRK04439.1-5"/>
    <property type="match status" value="1"/>
</dbReference>
<dbReference type="GO" id="GO:0006730">
    <property type="term" value="P:one-carbon metabolic process"/>
    <property type="evidence" value="ECO:0007669"/>
    <property type="project" value="UniProtKB-KW"/>
</dbReference>
<dbReference type="InterPro" id="IPR042544">
    <property type="entry name" value="AdoMet_synthase_3"/>
</dbReference>
<comment type="catalytic activity">
    <reaction evidence="13 14">
        <text>L-methionine + ATP + H2O = S-adenosyl-L-methionine + phosphate + diphosphate</text>
        <dbReference type="Rhea" id="RHEA:21080"/>
        <dbReference type="ChEBI" id="CHEBI:15377"/>
        <dbReference type="ChEBI" id="CHEBI:30616"/>
        <dbReference type="ChEBI" id="CHEBI:33019"/>
        <dbReference type="ChEBI" id="CHEBI:43474"/>
        <dbReference type="ChEBI" id="CHEBI:57844"/>
        <dbReference type="ChEBI" id="CHEBI:59789"/>
        <dbReference type="EC" id="2.5.1.6"/>
    </reaction>
</comment>
<accession>A0A7G9YL85</accession>
<dbReference type="GO" id="GO:0000287">
    <property type="term" value="F:magnesium ion binding"/>
    <property type="evidence" value="ECO:0007669"/>
    <property type="project" value="UniProtKB-UniRule"/>
</dbReference>
<keyword evidence="11 14" id="KW-0460">Magnesium</keyword>
<evidence type="ECO:0000256" key="8">
    <source>
        <dbReference type="ARBA" id="ARBA00022679"/>
    </source>
</evidence>
<proteinExistence type="inferred from homology"/>
<feature type="binding site" evidence="14">
    <location>
        <begin position="136"/>
        <end position="141"/>
    </location>
    <ligand>
        <name>ATP</name>
        <dbReference type="ChEBI" id="CHEBI:30616"/>
    </ligand>
</feature>
<keyword evidence="9 14" id="KW-0547">Nucleotide-binding</keyword>
<dbReference type="InterPro" id="IPR002795">
    <property type="entry name" value="S-AdoMet_synthetase_arc"/>
</dbReference>
<evidence type="ECO:0000256" key="12">
    <source>
        <dbReference type="ARBA" id="ARBA00032151"/>
    </source>
</evidence>
<protein>
    <recommendedName>
        <fullName evidence="6 14">S-adenosylmethionine synthase</fullName>
        <shortName evidence="14">AdoMet synthase</shortName>
        <ecNumber evidence="5 14">2.5.1.6</ecNumber>
    </recommendedName>
    <alternativeName>
        <fullName evidence="12 14">Methionine adenosyltransferase</fullName>
    </alternativeName>
</protein>
<dbReference type="UniPathway" id="UPA00315">
    <property type="reaction ID" value="UER00080"/>
</dbReference>
<evidence type="ECO:0000256" key="11">
    <source>
        <dbReference type="ARBA" id="ARBA00022842"/>
    </source>
</evidence>
<dbReference type="EC" id="2.5.1.6" evidence="5 14"/>
<evidence type="ECO:0000256" key="7">
    <source>
        <dbReference type="ARBA" id="ARBA00022563"/>
    </source>
</evidence>
<sequence>MTRNIKVELLRQTPIEKQEIELVERKGIGHPDSIADGLAEAVSQALCAEYIDRCGAVLHHNTDETQIVAGRSYPAFGGGEVVSPIYILLVGRATKEFDGVHIPTDTTALQAARDYLRENILNLNVERDIILDCKLGEGSSDLRDVFHRTIPGANDTSFGVGFAPLSETEQITYHAERELMNLRKKIPAIGEDTKVMGLRDKDKITLVVACAMVGRHLNDLDHYISVTDELRDHIENMACDCTDREINVLINTADDLKNESLFMTVTGTSAEMGDDGSVGRGNRCNGLITPYRPMSMEATSGKNPVNHVGKIYNLLANKIASEVVETVDGVEEIYIRMLSEIGKPIDQPLVADAGIVPAAGANMDALQREIAEIIDRSLADITDITRLVAEGKLATF</sequence>
<comment type="function">
    <text evidence="2 14">Catalyzes the formation of S-adenosylmethionine from methionine and ATP.</text>
</comment>
<keyword evidence="10 14" id="KW-0067">ATP-binding</keyword>
<evidence type="ECO:0000256" key="3">
    <source>
        <dbReference type="ARBA" id="ARBA00005224"/>
    </source>
</evidence>
<keyword evidence="7 14" id="KW-0554">One-carbon metabolism</keyword>
<dbReference type="GO" id="GO:0004478">
    <property type="term" value="F:methionine adenosyltransferase activity"/>
    <property type="evidence" value="ECO:0007669"/>
    <property type="project" value="UniProtKB-UniRule"/>
</dbReference>
<dbReference type="HAMAP" id="MF_00136">
    <property type="entry name" value="S_AdoMet_synth2"/>
    <property type="match status" value="1"/>
</dbReference>
<evidence type="ECO:0000256" key="2">
    <source>
        <dbReference type="ARBA" id="ARBA00003775"/>
    </source>
</evidence>
<name>A0A7G9YL85_9EURY</name>
<evidence type="ECO:0000256" key="4">
    <source>
        <dbReference type="ARBA" id="ARBA00009691"/>
    </source>
</evidence>
<evidence type="ECO:0000256" key="10">
    <source>
        <dbReference type="ARBA" id="ARBA00022840"/>
    </source>
</evidence>
<dbReference type="Gene3D" id="3.30.300.10">
    <property type="match status" value="1"/>
</dbReference>